<evidence type="ECO:0000313" key="2">
    <source>
        <dbReference type="EMBL" id="ACV05291.1"/>
    </source>
</evidence>
<dbReference type="PANTHER" id="PTHR33993:SF14">
    <property type="entry name" value="GB|AAF24581.1"/>
    <property type="match status" value="1"/>
</dbReference>
<gene>
    <name evidence="2" type="ordered locus">Ksed_02050</name>
</gene>
<dbReference type="Proteomes" id="UP000006666">
    <property type="component" value="Chromosome"/>
</dbReference>
<dbReference type="HOGENOM" id="CLU_069623_0_0_11"/>
<dbReference type="eggNOG" id="COG3324">
    <property type="taxonomic scope" value="Bacteria"/>
</dbReference>
<evidence type="ECO:0000313" key="3">
    <source>
        <dbReference type="Proteomes" id="UP000006666"/>
    </source>
</evidence>
<dbReference type="PANTHER" id="PTHR33993">
    <property type="entry name" value="GLYOXALASE-RELATED"/>
    <property type="match status" value="1"/>
</dbReference>
<proteinExistence type="predicted"/>
<dbReference type="InterPro" id="IPR029068">
    <property type="entry name" value="Glyas_Bleomycin-R_OHBP_Dase"/>
</dbReference>
<dbReference type="AlphaFoldDB" id="C7NJG1"/>
<dbReference type="RefSeq" id="WP_012801710.1">
    <property type="nucleotide sequence ID" value="NC_013169.1"/>
</dbReference>
<dbReference type="GO" id="GO:0016829">
    <property type="term" value="F:lyase activity"/>
    <property type="evidence" value="ECO:0007669"/>
    <property type="project" value="UniProtKB-KW"/>
</dbReference>
<keyword evidence="2" id="KW-0456">Lyase</keyword>
<dbReference type="SUPFAM" id="SSF54593">
    <property type="entry name" value="Glyoxalase/Bleomycin resistance protein/Dihydroxybiphenyl dioxygenase"/>
    <property type="match status" value="2"/>
</dbReference>
<keyword evidence="3" id="KW-1185">Reference proteome</keyword>
<accession>C7NJG1</accession>
<sequence length="267" mass="28333">MTARTSTQRPGTPIWRDFWTTDPEGTAEFFRQLFSREVEPGLIAMDIPAGGPEMGGYTTAQIDGRHVFGIGPALPCGVDVAAVFLATDDADVTHAKALELGATEEIAPTTVPDHGRFSAIVDPAGALVAFYESHGMLGYGAVDELGFPCWQDLLTPDVAAAEAFYGELFGFSFDHQMAPYSVAQLGQDGIFGIGPLEAGEEALWVQYTLVPQLDPVLARARELGAGQVGEVMDLGFGRSAHLTTPAGAAFGLFEGSEEMQTQMEAGQ</sequence>
<feature type="domain" description="VOC" evidence="1">
    <location>
        <begin position="146"/>
        <end position="255"/>
    </location>
</feature>
<protein>
    <submittedName>
        <fullName evidence="2">Lactoylglutathione lyase family protein</fullName>
    </submittedName>
</protein>
<dbReference type="STRING" id="478801.Ksed_02050"/>
<dbReference type="InterPro" id="IPR037523">
    <property type="entry name" value="VOC_core"/>
</dbReference>
<dbReference type="Gene3D" id="3.10.180.10">
    <property type="entry name" value="2,3-Dihydroxybiphenyl 1,2-Dioxygenase, domain 1"/>
    <property type="match status" value="2"/>
</dbReference>
<dbReference type="InterPro" id="IPR052164">
    <property type="entry name" value="Anthracycline_SecMetBiosynth"/>
</dbReference>
<feature type="domain" description="VOC" evidence="1">
    <location>
        <begin position="12"/>
        <end position="133"/>
    </location>
</feature>
<evidence type="ECO:0000259" key="1">
    <source>
        <dbReference type="PROSITE" id="PS51819"/>
    </source>
</evidence>
<dbReference type="PROSITE" id="PS51819">
    <property type="entry name" value="VOC"/>
    <property type="match status" value="2"/>
</dbReference>
<dbReference type="KEGG" id="kse:Ksed_02050"/>
<organism evidence="2 3">
    <name type="scientific">Kytococcus sedentarius (strain ATCC 14392 / DSM 20547 / JCM 11482 / CCUG 33030 / NBRC 15357 / NCTC 11040 / CCM 314 / 541)</name>
    <name type="common">Micrococcus sedentarius</name>
    <dbReference type="NCBI Taxonomy" id="478801"/>
    <lineage>
        <taxon>Bacteria</taxon>
        <taxon>Bacillati</taxon>
        <taxon>Actinomycetota</taxon>
        <taxon>Actinomycetes</taxon>
        <taxon>Micrococcales</taxon>
        <taxon>Kytococcaceae</taxon>
        <taxon>Kytococcus</taxon>
    </lineage>
</organism>
<reference evidence="2 3" key="1">
    <citation type="journal article" date="2009" name="Stand. Genomic Sci.">
        <title>Complete genome sequence of Kytococcus sedentarius type strain (541).</title>
        <authorList>
            <person name="Sims D."/>
            <person name="Brettin T."/>
            <person name="Detter J.C."/>
            <person name="Han C."/>
            <person name="Lapidus A."/>
            <person name="Copeland A."/>
            <person name="Glavina Del Rio T."/>
            <person name="Nolan M."/>
            <person name="Chen F."/>
            <person name="Lucas S."/>
            <person name="Tice H."/>
            <person name="Cheng J.F."/>
            <person name="Bruce D."/>
            <person name="Goodwin L."/>
            <person name="Pitluck S."/>
            <person name="Ovchinnikova G."/>
            <person name="Pati A."/>
            <person name="Ivanova N."/>
            <person name="Mavrommatis K."/>
            <person name="Chen A."/>
            <person name="Palaniappan K."/>
            <person name="D'haeseleer P."/>
            <person name="Chain P."/>
            <person name="Bristow J."/>
            <person name="Eisen J.A."/>
            <person name="Markowitz V."/>
            <person name="Hugenholtz P."/>
            <person name="Schneider S."/>
            <person name="Goker M."/>
            <person name="Pukall R."/>
            <person name="Kyrpides N.C."/>
            <person name="Klenk H.P."/>
        </authorList>
    </citation>
    <scope>NUCLEOTIDE SEQUENCE [LARGE SCALE GENOMIC DNA]</scope>
    <source>
        <strain evidence="3">ATCC 14392 / DSM 20547 / JCM 11482 / CCUG 33030 / NBRC 15357 / NCTC 11040 / CCM 314 / 541</strain>
    </source>
</reference>
<name>C7NJG1_KYTSD</name>
<dbReference type="EMBL" id="CP001686">
    <property type="protein sequence ID" value="ACV05291.1"/>
    <property type="molecule type" value="Genomic_DNA"/>
</dbReference>